<dbReference type="EMBL" id="KV532833">
    <property type="protein sequence ID" value="OCT55164.1"/>
    <property type="molecule type" value="Genomic_DNA"/>
</dbReference>
<name>A0A974BND7_XENLA</name>
<accession>A0A974BND7</accession>
<protein>
    <submittedName>
        <fullName evidence="1">Uncharacterized protein</fullName>
    </submittedName>
</protein>
<dbReference type="Proteomes" id="UP000694892">
    <property type="component" value="Unassembled WGS sequence"/>
</dbReference>
<proteinExistence type="predicted"/>
<reference evidence="1" key="1">
    <citation type="submission" date="2016-05" db="EMBL/GenBank/DDBJ databases">
        <title>WGS assembly of Xenopus laevis.</title>
        <authorList>
            <person name="Session A."/>
            <person name="Uno Y."/>
            <person name="Kwon T."/>
            <person name="Chapman J."/>
            <person name="Toyoda A."/>
            <person name="Takahashi S."/>
            <person name="Fukui A."/>
            <person name="Hikosaka A."/>
            <person name="Putnam N."/>
            <person name="Stites J."/>
            <person name="Van Heeringen S."/>
            <person name="Quigley I."/>
            <person name="Heinz S."/>
            <person name="Hellsten U."/>
            <person name="Lyons J."/>
            <person name="Suzuki A."/>
            <person name="Kondo M."/>
            <person name="Ogino H."/>
            <person name="Ochi H."/>
            <person name="Bogdanovic O."/>
            <person name="Lister R."/>
            <person name="Georgiou G."/>
            <person name="Paranjpe S."/>
            <person name="Van Kruijsbergen I."/>
            <person name="Mozaffari S."/>
            <person name="Shu S."/>
            <person name="Schmutz J."/>
            <person name="Jenkins J."/>
            <person name="Grimwood J."/>
            <person name="Carlson J."/>
            <person name="Mitros T."/>
            <person name="Simakov O."/>
            <person name="Heald R."/>
            <person name="Miller K."/>
            <person name="Haudenschild C."/>
            <person name="Kuroki Y."/>
            <person name="Tanaka T."/>
            <person name="Michiue T."/>
            <person name="Watanabe M."/>
            <person name="Kinoshita T."/>
            <person name="Ohta Y."/>
            <person name="Mawaribuchi S."/>
            <person name="Suzuki Y."/>
            <person name="Haramoto Y."/>
            <person name="Yamamoto T."/>
            <person name="Takagi C."/>
            <person name="Kitzman J."/>
            <person name="Shendure J."/>
            <person name="Nakayama T."/>
            <person name="Izutsu Y."/>
            <person name="Robert J."/>
            <person name="Dichmann D."/>
            <person name="Flajnik M."/>
            <person name="Houston D."/>
            <person name="Marcotte E."/>
            <person name="Wallingford J."/>
            <person name="Ito Y."/>
            <person name="Asashima M."/>
            <person name="Ueno N."/>
            <person name="Matsuda Y."/>
            <person name="Jan Veenstra G."/>
            <person name="Fujiyama A."/>
            <person name="Harland R."/>
            <person name="Taira M."/>
            <person name="Rokhsar D.S."/>
        </authorList>
    </citation>
    <scope>NUCLEOTIDE SEQUENCE</scope>
    <source>
        <strain evidence="1">J</strain>
        <tissue evidence="1">Blood</tissue>
    </source>
</reference>
<sequence>MEKYDKDTEEKQAELNSLKASRAHDLALLQEMATKVCKRVEELNSALCNISAAISSSLCGKVWLSVWPVSISMLVSLH</sequence>
<dbReference type="AlphaFoldDB" id="A0A974BND7"/>
<gene>
    <name evidence="1" type="ORF">XELAEV_18004204mg</name>
</gene>
<evidence type="ECO:0000313" key="1">
    <source>
        <dbReference type="EMBL" id="OCT55164.1"/>
    </source>
</evidence>
<organism evidence="1">
    <name type="scientific">Xenopus laevis</name>
    <name type="common">African clawed frog</name>
    <dbReference type="NCBI Taxonomy" id="8355"/>
    <lineage>
        <taxon>Eukaryota</taxon>
        <taxon>Metazoa</taxon>
        <taxon>Chordata</taxon>
        <taxon>Craniata</taxon>
        <taxon>Vertebrata</taxon>
        <taxon>Euteleostomi</taxon>
        <taxon>Amphibia</taxon>
        <taxon>Batrachia</taxon>
        <taxon>Anura</taxon>
        <taxon>Pipoidea</taxon>
        <taxon>Pipidae</taxon>
        <taxon>Xenopodinae</taxon>
        <taxon>Xenopus</taxon>
        <taxon>Xenopus</taxon>
    </lineage>
</organism>